<comment type="similarity">
    <text evidence="2 19">Belongs to the sodium:solute symporter (SSF) (TC 2.A.21) family.</text>
</comment>
<dbReference type="Proteomes" id="UP000694427">
    <property type="component" value="Unplaced"/>
</dbReference>
<keyword evidence="9" id="KW-0406">Ion transport</keyword>
<evidence type="ECO:0000313" key="21">
    <source>
        <dbReference type="Ensembl" id="ENSCCRP00010108939.1"/>
    </source>
</evidence>
<dbReference type="GO" id="GO:0016324">
    <property type="term" value="C:apical plasma membrane"/>
    <property type="evidence" value="ECO:0007669"/>
    <property type="project" value="UniProtKB-SubCell"/>
</dbReference>
<evidence type="ECO:0000256" key="1">
    <source>
        <dbReference type="ARBA" id="ARBA00004424"/>
    </source>
</evidence>
<evidence type="ECO:0000256" key="9">
    <source>
        <dbReference type="ARBA" id="ARBA00023065"/>
    </source>
</evidence>
<accession>A0A8C1PS21</accession>
<evidence type="ECO:0000256" key="15">
    <source>
        <dbReference type="ARBA" id="ARBA00039217"/>
    </source>
</evidence>
<keyword evidence="12" id="KW-0739">Sodium transport</keyword>
<keyword evidence="8" id="KW-0915">Sodium</keyword>
<feature type="transmembrane region" description="Helical" evidence="20">
    <location>
        <begin position="130"/>
        <end position="147"/>
    </location>
</feature>
<dbReference type="PROSITE" id="PS50283">
    <property type="entry name" value="NA_SOLUT_SYMP_3"/>
    <property type="match status" value="1"/>
</dbReference>
<gene>
    <name evidence="21" type="primary">LOC109052588</name>
</gene>
<dbReference type="InterPro" id="IPR018212">
    <property type="entry name" value="Na/solute_symporter_CS"/>
</dbReference>
<comment type="function">
    <text evidence="18">Electrogenic Na+-coupled sugar symporter that actively transports D-mannose or D-fructose at the plasma membrane, with a Na+ to sugar coupling ratio of 1:1. Transporter activity is driven by a transmembrane Na+ electrochemical gradient set by the Na+/K+ pump. Exclusively recognizes sugar substrates having a pyranose ring with an axial hydroxyl group on carbon 2. Has likely evolved to enable renal reabsorption of D-mannose, an important constituent of oligosaccharide chains of glycoproteins. Contributes to dietary D-fructose reabsorption from glomerular filtrate across the brush border of the kidney.</text>
</comment>
<keyword evidence="5" id="KW-0762">Sugar transport</keyword>
<evidence type="ECO:0000256" key="19">
    <source>
        <dbReference type="RuleBase" id="RU362091"/>
    </source>
</evidence>
<reference evidence="21" key="1">
    <citation type="submission" date="2025-08" db="UniProtKB">
        <authorList>
            <consortium name="Ensembl"/>
        </authorList>
    </citation>
    <scope>IDENTIFICATION</scope>
</reference>
<dbReference type="InterPro" id="IPR038377">
    <property type="entry name" value="Na/Glc_symporter_sf"/>
</dbReference>
<evidence type="ECO:0000256" key="12">
    <source>
        <dbReference type="ARBA" id="ARBA00023201"/>
    </source>
</evidence>
<evidence type="ECO:0000256" key="17">
    <source>
        <dbReference type="ARBA" id="ARBA00042835"/>
    </source>
</evidence>
<evidence type="ECO:0000256" key="16">
    <source>
        <dbReference type="ARBA" id="ARBA00041339"/>
    </source>
</evidence>
<dbReference type="PROSITE" id="PS00456">
    <property type="entry name" value="NA_SOLUT_SYMP_1"/>
    <property type="match status" value="1"/>
</dbReference>
<name>A0A8C1PS21_CYPCA</name>
<evidence type="ECO:0000256" key="20">
    <source>
        <dbReference type="SAM" id="Phobius"/>
    </source>
</evidence>
<comment type="subcellular location">
    <subcellularLocation>
        <location evidence="1">Apical cell membrane</location>
        <topology evidence="1">Multi-pass membrane protein</topology>
    </subcellularLocation>
</comment>
<evidence type="ECO:0000313" key="22">
    <source>
        <dbReference type="Proteomes" id="UP000694427"/>
    </source>
</evidence>
<evidence type="ECO:0000256" key="3">
    <source>
        <dbReference type="ARBA" id="ARBA00022448"/>
    </source>
</evidence>
<evidence type="ECO:0000256" key="18">
    <source>
        <dbReference type="ARBA" id="ARBA00045692"/>
    </source>
</evidence>
<comment type="catalytic activity">
    <reaction evidence="13">
        <text>D-mannose(out) + Na(+)(out) = D-mannose(in) + Na(+)(in)</text>
        <dbReference type="Rhea" id="RHEA:72907"/>
        <dbReference type="ChEBI" id="CHEBI:4208"/>
        <dbReference type="ChEBI" id="CHEBI:29101"/>
    </reaction>
    <physiologicalReaction direction="left-to-right" evidence="13">
        <dbReference type="Rhea" id="RHEA:72908"/>
    </physiologicalReaction>
</comment>
<feature type="transmembrane region" description="Helical" evidence="20">
    <location>
        <begin position="439"/>
        <end position="461"/>
    </location>
</feature>
<feature type="transmembrane region" description="Helical" evidence="20">
    <location>
        <begin position="406"/>
        <end position="427"/>
    </location>
</feature>
<proteinExistence type="inferred from homology"/>
<evidence type="ECO:0000256" key="7">
    <source>
        <dbReference type="ARBA" id="ARBA00022989"/>
    </source>
</evidence>
<feature type="transmembrane region" description="Helical" evidence="20">
    <location>
        <begin position="258"/>
        <end position="276"/>
    </location>
</feature>
<evidence type="ECO:0000256" key="14">
    <source>
        <dbReference type="ARBA" id="ARBA00036553"/>
    </source>
</evidence>
<keyword evidence="6 20" id="KW-0812">Transmembrane</keyword>
<dbReference type="InterPro" id="IPR001734">
    <property type="entry name" value="Na/solute_symporter"/>
</dbReference>
<keyword evidence="10 20" id="KW-0472">Membrane</keyword>
<dbReference type="PANTHER" id="PTHR11819">
    <property type="entry name" value="SOLUTE CARRIER FAMILY 5"/>
    <property type="match status" value="1"/>
</dbReference>
<feature type="transmembrane region" description="Helical" evidence="20">
    <location>
        <begin position="365"/>
        <end position="385"/>
    </location>
</feature>
<dbReference type="Ensembl" id="ENSCCRT00010121214.1">
    <property type="protein sequence ID" value="ENSCCRP00010108939.1"/>
    <property type="gene ID" value="ENSCCRG00010048034.1"/>
</dbReference>
<evidence type="ECO:0000256" key="2">
    <source>
        <dbReference type="ARBA" id="ARBA00006434"/>
    </source>
</evidence>
<evidence type="ECO:0000256" key="6">
    <source>
        <dbReference type="ARBA" id="ARBA00022692"/>
    </source>
</evidence>
<dbReference type="GO" id="GO:0005412">
    <property type="term" value="F:D-glucose:sodium symporter activity"/>
    <property type="evidence" value="ECO:0007669"/>
    <property type="project" value="TreeGrafter"/>
</dbReference>
<comment type="catalytic activity">
    <reaction evidence="14">
        <text>D-fructopyranose(out) + Na(+)(out) = D-fructopyranose(in) + Na(+)(in)</text>
        <dbReference type="Rhea" id="RHEA:72915"/>
        <dbReference type="ChEBI" id="CHEBI:29101"/>
        <dbReference type="ChEBI" id="CHEBI:37714"/>
    </reaction>
    <physiologicalReaction direction="left-to-right" evidence="14">
        <dbReference type="Rhea" id="RHEA:72916"/>
    </physiologicalReaction>
</comment>
<feature type="transmembrane region" description="Helical" evidence="20">
    <location>
        <begin position="16"/>
        <end position="37"/>
    </location>
</feature>
<feature type="transmembrane region" description="Helical" evidence="20">
    <location>
        <begin position="198"/>
        <end position="216"/>
    </location>
</feature>
<protein>
    <recommendedName>
        <fullName evidence="15">Sodium/mannose cotransporter SLC5A10</fullName>
    </recommendedName>
    <alternativeName>
        <fullName evidence="16">Sodium/glucose cotransporter 5</fullName>
    </alternativeName>
    <alternativeName>
        <fullName evidence="17">Solute carrier family 5 member 10</fullName>
    </alternativeName>
</protein>
<reference evidence="21" key="2">
    <citation type="submission" date="2025-09" db="UniProtKB">
        <authorList>
            <consortium name="Ensembl"/>
        </authorList>
    </citation>
    <scope>IDENTIFICATION</scope>
</reference>
<keyword evidence="3" id="KW-0813">Transport</keyword>
<dbReference type="NCBIfam" id="TIGR00813">
    <property type="entry name" value="sss"/>
    <property type="match status" value="1"/>
</dbReference>
<feature type="transmembrane region" description="Helical" evidence="20">
    <location>
        <begin position="297"/>
        <end position="318"/>
    </location>
</feature>
<keyword evidence="7 20" id="KW-1133">Transmembrane helix</keyword>
<evidence type="ECO:0000256" key="4">
    <source>
        <dbReference type="ARBA" id="ARBA00022475"/>
    </source>
</evidence>
<keyword evidence="4" id="KW-1003">Cell membrane</keyword>
<dbReference type="PANTHER" id="PTHR11819:SF128">
    <property type="entry name" value="SODIUM_MANNOSE COTRANSPORTER SLC5A10"/>
    <property type="match status" value="1"/>
</dbReference>
<evidence type="ECO:0000256" key="13">
    <source>
        <dbReference type="ARBA" id="ARBA00036082"/>
    </source>
</evidence>
<dbReference type="Pfam" id="PF00474">
    <property type="entry name" value="SSF"/>
    <property type="match status" value="1"/>
</dbReference>
<keyword evidence="22" id="KW-1185">Reference proteome</keyword>
<organism evidence="21 22">
    <name type="scientific">Cyprinus carpio</name>
    <name type="common">Common carp</name>
    <dbReference type="NCBI Taxonomy" id="7962"/>
    <lineage>
        <taxon>Eukaryota</taxon>
        <taxon>Metazoa</taxon>
        <taxon>Chordata</taxon>
        <taxon>Craniata</taxon>
        <taxon>Vertebrata</taxon>
        <taxon>Euteleostomi</taxon>
        <taxon>Actinopterygii</taxon>
        <taxon>Neopterygii</taxon>
        <taxon>Teleostei</taxon>
        <taxon>Ostariophysi</taxon>
        <taxon>Cypriniformes</taxon>
        <taxon>Cyprinidae</taxon>
        <taxon>Cyprininae</taxon>
        <taxon>Cyprinus</taxon>
    </lineage>
</organism>
<evidence type="ECO:0000256" key="10">
    <source>
        <dbReference type="ARBA" id="ARBA00023136"/>
    </source>
</evidence>
<keyword evidence="11" id="KW-0325">Glycoprotein</keyword>
<feature type="transmembrane region" description="Helical" evidence="20">
    <location>
        <begin position="167"/>
        <end position="191"/>
    </location>
</feature>
<sequence>MASNSTTKFFALSQSFSVSDIIVIGAYFLLNVAVGIWSSCRVSRNTLSGYFLAGRDMAWWPIGASLFASSEGSGLFIGLAGTGAAGGIAVAGFEWNVIRAIPSALPVSLSLSKIVTMPEYLGRRFGGERIRMYLSALSLMLSVFTKISTDLYSGALFVQVCLGWNLYLSTVLMLVVTALYTIAGGLAAVIYTDTLQTFVMIIGAIILTITAFNKIGGYSNLESVYLKAVPSKIIPNTTCHLPRSDAMHLFRDPVHGDLPWPGMTVGLTILATWYWCTDQVIVQRSLSAKNLSHAKGASIFASYLKMLPMIFIILPGMISRALYPDIVACVDPEECLKVCGAEVGCSNIAFPKLVIELMPSGLRGLMIAVMMAALMSSLTSIFNSSSTLFTMDIWKKYRRGASEKELLLVGRIVTVILVVISVVWIPILQSANSGQLYVYIQSVTSYLAPPVTAIFVMAIFWKRTNEAVIHTQTHAYNKQTLSEASLRLCTY</sequence>
<evidence type="ECO:0000256" key="5">
    <source>
        <dbReference type="ARBA" id="ARBA00022597"/>
    </source>
</evidence>
<dbReference type="AlphaFoldDB" id="A0A8C1PS21"/>
<evidence type="ECO:0000256" key="8">
    <source>
        <dbReference type="ARBA" id="ARBA00023053"/>
    </source>
</evidence>
<evidence type="ECO:0000256" key="11">
    <source>
        <dbReference type="ARBA" id="ARBA00023180"/>
    </source>
</evidence>
<dbReference type="Gene3D" id="1.20.1730.10">
    <property type="entry name" value="Sodium/glucose cotransporter"/>
    <property type="match status" value="1"/>
</dbReference>